<dbReference type="InterPro" id="IPR056143">
    <property type="entry name" value="DUF7726"/>
</dbReference>
<evidence type="ECO:0000313" key="4">
    <source>
        <dbReference type="Proteomes" id="UP000652219"/>
    </source>
</evidence>
<feature type="domain" description="DUF7726" evidence="2">
    <location>
        <begin position="128"/>
        <end position="167"/>
    </location>
</feature>
<organism evidence="3 4">
    <name type="scientific">Colletotrichum sojae</name>
    <dbReference type="NCBI Taxonomy" id="2175907"/>
    <lineage>
        <taxon>Eukaryota</taxon>
        <taxon>Fungi</taxon>
        <taxon>Dikarya</taxon>
        <taxon>Ascomycota</taxon>
        <taxon>Pezizomycotina</taxon>
        <taxon>Sordariomycetes</taxon>
        <taxon>Hypocreomycetidae</taxon>
        <taxon>Glomerellales</taxon>
        <taxon>Glomerellaceae</taxon>
        <taxon>Colletotrichum</taxon>
        <taxon>Colletotrichum orchidearum species complex</taxon>
    </lineage>
</organism>
<keyword evidence="4" id="KW-1185">Reference proteome</keyword>
<dbReference type="PANTHER" id="PTHR42339">
    <property type="entry name" value="HISTONE H1"/>
    <property type="match status" value="1"/>
</dbReference>
<dbReference type="AlphaFoldDB" id="A0A8H6IQL9"/>
<evidence type="ECO:0000313" key="3">
    <source>
        <dbReference type="EMBL" id="KAF6792337.1"/>
    </source>
</evidence>
<dbReference type="PANTHER" id="PTHR42339:SF1">
    <property type="entry name" value="HISTONE H1"/>
    <property type="match status" value="1"/>
</dbReference>
<feature type="compositionally biased region" description="Low complexity" evidence="1">
    <location>
        <begin position="19"/>
        <end position="32"/>
    </location>
</feature>
<evidence type="ECO:0000259" key="2">
    <source>
        <dbReference type="Pfam" id="PF24852"/>
    </source>
</evidence>
<evidence type="ECO:0000256" key="1">
    <source>
        <dbReference type="SAM" id="MobiDB-lite"/>
    </source>
</evidence>
<feature type="domain" description="DUF7726" evidence="2">
    <location>
        <begin position="83"/>
        <end position="114"/>
    </location>
</feature>
<feature type="region of interest" description="Disordered" evidence="1">
    <location>
        <begin position="1"/>
        <end position="75"/>
    </location>
</feature>
<dbReference type="Proteomes" id="UP000652219">
    <property type="component" value="Unassembled WGS sequence"/>
</dbReference>
<accession>A0A8H6IQL9</accession>
<comment type="caution">
    <text evidence="3">The sequence shown here is derived from an EMBL/GenBank/DDBJ whole genome shotgun (WGS) entry which is preliminary data.</text>
</comment>
<name>A0A8H6IQL9_9PEZI</name>
<dbReference type="EMBL" id="WIGN01000458">
    <property type="protein sequence ID" value="KAF6792337.1"/>
    <property type="molecule type" value="Genomic_DNA"/>
</dbReference>
<proteinExistence type="predicted"/>
<sequence length="221" mass="23633">MATAAAAAPKPLGEGDANRAIAPAGTDAAAKKPAPKSRKRKSDVADGQDAEAPAPKKKATKKDADPLPDLSGVTLDGDDDMTVPIYDTCDAVRTKIRAILKKDGVTKAAFLRACVKAAYPPDRADHKIAPNLLTNFMAKKGPGAGNTSSVFYAAYVFFEKLRVRDGKPKNQKRLEMEAEWGPAGFDTEHSTGNTYFTCLQGERPVIDKYGKARIVPSGGWR</sequence>
<protein>
    <submittedName>
        <fullName evidence="3">Calcineurin is a calcium-dependent</fullName>
    </submittedName>
</protein>
<reference evidence="3 4" key="1">
    <citation type="journal article" date="2020" name="Phytopathology">
        <title>Genome Sequence Resources of Colletotrichum truncatum, C. plurivorum, C. musicola, and C. sojae: Four Species Pathogenic to Soybean (Glycine max).</title>
        <authorList>
            <person name="Rogerio F."/>
            <person name="Boufleur T.R."/>
            <person name="Ciampi-Guillardi M."/>
            <person name="Sukno S.A."/>
            <person name="Thon M.R."/>
            <person name="Massola Junior N.S."/>
            <person name="Baroncelli R."/>
        </authorList>
    </citation>
    <scope>NUCLEOTIDE SEQUENCE [LARGE SCALE GENOMIC DNA]</scope>
    <source>
        <strain evidence="3 4">LFN0009</strain>
    </source>
</reference>
<gene>
    <name evidence="3" type="ORF">CSOJ01_14186</name>
</gene>
<dbReference type="Pfam" id="PF24852">
    <property type="entry name" value="DUF7726"/>
    <property type="match status" value="2"/>
</dbReference>